<keyword evidence="1" id="KW-0812">Transmembrane</keyword>
<proteinExistence type="predicted"/>
<dbReference type="RefSeq" id="WP_110131742.1">
    <property type="nucleotide sequence ID" value="NZ_QHJQ01000009.1"/>
</dbReference>
<accession>A0A317ZDN7</accession>
<dbReference type="Pfam" id="PF11295">
    <property type="entry name" value="DUF3096"/>
    <property type="match status" value="1"/>
</dbReference>
<keyword evidence="3" id="KW-1185">Reference proteome</keyword>
<gene>
    <name evidence="2" type="ORF">DDZ13_12230</name>
</gene>
<dbReference type="OrthoDB" id="198989at2"/>
<feature type="transmembrane region" description="Helical" evidence="1">
    <location>
        <begin position="23"/>
        <end position="43"/>
    </location>
</feature>
<evidence type="ECO:0000256" key="1">
    <source>
        <dbReference type="SAM" id="Phobius"/>
    </source>
</evidence>
<comment type="caution">
    <text evidence="2">The sequence shown here is derived from an EMBL/GenBank/DDBJ whole genome shotgun (WGS) entry which is preliminary data.</text>
</comment>
<name>A0A317ZDN7_9BACT</name>
<keyword evidence="1" id="KW-0472">Membrane</keyword>
<keyword evidence="1" id="KW-1133">Transmembrane helix</keyword>
<reference evidence="2 3" key="1">
    <citation type="submission" date="2018-05" db="EMBL/GenBank/DDBJ databases">
        <title>Coraliomargarita sinensis sp. nov., isolated from a marine solar saltern.</title>
        <authorList>
            <person name="Zhou L.Y."/>
        </authorList>
    </citation>
    <scope>NUCLEOTIDE SEQUENCE [LARGE SCALE GENOMIC DNA]</scope>
    <source>
        <strain evidence="2 3">WN38</strain>
    </source>
</reference>
<dbReference type="AlphaFoldDB" id="A0A317ZDN7"/>
<evidence type="ECO:0000313" key="2">
    <source>
        <dbReference type="EMBL" id="PXA03454.1"/>
    </source>
</evidence>
<dbReference type="Proteomes" id="UP000247099">
    <property type="component" value="Unassembled WGS sequence"/>
</dbReference>
<dbReference type="InterPro" id="IPR021446">
    <property type="entry name" value="DUF3096"/>
</dbReference>
<protein>
    <submittedName>
        <fullName evidence="2">DUF3096 domain-containing protein</fullName>
    </submittedName>
</protein>
<sequence length="46" mass="4995">MVIELNSLLALAAGICILVFPKILNYIVAAYFIIIGLTGIFNIQIT</sequence>
<dbReference type="InParanoid" id="A0A317ZDN7"/>
<dbReference type="EMBL" id="QHJQ01000009">
    <property type="protein sequence ID" value="PXA03454.1"/>
    <property type="molecule type" value="Genomic_DNA"/>
</dbReference>
<evidence type="ECO:0000313" key="3">
    <source>
        <dbReference type="Proteomes" id="UP000247099"/>
    </source>
</evidence>
<organism evidence="2 3">
    <name type="scientific">Coraliomargarita sinensis</name>
    <dbReference type="NCBI Taxonomy" id="2174842"/>
    <lineage>
        <taxon>Bacteria</taxon>
        <taxon>Pseudomonadati</taxon>
        <taxon>Verrucomicrobiota</taxon>
        <taxon>Opitutia</taxon>
        <taxon>Puniceicoccales</taxon>
        <taxon>Coraliomargaritaceae</taxon>
        <taxon>Coraliomargarita</taxon>
    </lineage>
</organism>